<dbReference type="Gene3D" id="3.40.50.720">
    <property type="entry name" value="NAD(P)-binding Rossmann-like Domain"/>
    <property type="match status" value="1"/>
</dbReference>
<evidence type="ECO:0000256" key="1">
    <source>
        <dbReference type="ARBA" id="ARBA00022598"/>
    </source>
</evidence>
<dbReference type="SMART" id="SM00881">
    <property type="entry name" value="CoA_binding"/>
    <property type="match status" value="1"/>
</dbReference>
<reference evidence="5 6" key="1">
    <citation type="submission" date="2017-10" db="EMBL/GenBank/DDBJ databases">
        <title>Novel microbial diversity and functional potential in the marine mammal oral microbiome.</title>
        <authorList>
            <person name="Dudek N.K."/>
            <person name="Sun C.L."/>
            <person name="Burstein D."/>
            <person name="Kantor R.S."/>
            <person name="Aliaga Goltsman D.S."/>
            <person name="Bik E.M."/>
            <person name="Thomas B.C."/>
            <person name="Banfield J.F."/>
            <person name="Relman D.A."/>
        </authorList>
    </citation>
    <scope>NUCLEOTIDE SEQUENCE [LARGE SCALE GENOMIC DNA]</scope>
    <source>
        <strain evidence="5">DOLJORAL78_47_16</strain>
    </source>
</reference>
<dbReference type="AlphaFoldDB" id="A0A2G6KLJ2"/>
<dbReference type="InterPro" id="IPR043938">
    <property type="entry name" value="Ligase_CoA_dom"/>
</dbReference>
<name>A0A2G6KLJ2_9BACT</name>
<gene>
    <name evidence="5" type="ORF">CSA56_02340</name>
</gene>
<accession>A0A2G6KLJ2</accession>
<evidence type="ECO:0000256" key="2">
    <source>
        <dbReference type="ARBA" id="ARBA00022741"/>
    </source>
</evidence>
<keyword evidence="3" id="KW-0067">ATP-binding</keyword>
<keyword evidence="1" id="KW-0436">Ligase</keyword>
<dbReference type="InterPro" id="IPR016102">
    <property type="entry name" value="Succinyl-CoA_synth-like"/>
</dbReference>
<dbReference type="Pfam" id="PF13607">
    <property type="entry name" value="Succ_CoA_lig"/>
    <property type="match status" value="1"/>
</dbReference>
<dbReference type="PANTHER" id="PTHR43334">
    <property type="entry name" value="ACETATE--COA LIGASE [ADP-FORMING]"/>
    <property type="match status" value="1"/>
</dbReference>
<dbReference type="SUPFAM" id="SSF51735">
    <property type="entry name" value="NAD(P)-binding Rossmann-fold domains"/>
    <property type="match status" value="1"/>
</dbReference>
<dbReference type="Proteomes" id="UP000230821">
    <property type="component" value="Unassembled WGS sequence"/>
</dbReference>
<dbReference type="SUPFAM" id="SSF52210">
    <property type="entry name" value="Succinyl-CoA synthetase domains"/>
    <property type="match status" value="2"/>
</dbReference>
<dbReference type="InterPro" id="IPR003781">
    <property type="entry name" value="CoA-bd"/>
</dbReference>
<evidence type="ECO:0000256" key="3">
    <source>
        <dbReference type="ARBA" id="ARBA00022840"/>
    </source>
</evidence>
<proteinExistence type="predicted"/>
<dbReference type="GO" id="GO:0043758">
    <property type="term" value="F:acetate-CoA ligase (ADP-forming) activity"/>
    <property type="evidence" value="ECO:0007669"/>
    <property type="project" value="InterPro"/>
</dbReference>
<dbReference type="InterPro" id="IPR036291">
    <property type="entry name" value="NAD(P)-bd_dom_sf"/>
</dbReference>
<feature type="domain" description="CoA-binding" evidence="4">
    <location>
        <begin position="17"/>
        <end position="112"/>
    </location>
</feature>
<comment type="caution">
    <text evidence="5">The sequence shown here is derived from an EMBL/GenBank/DDBJ whole genome shotgun (WGS) entry which is preliminary data.</text>
</comment>
<organism evidence="5 6">
    <name type="scientific">candidate division KSB3 bacterium</name>
    <dbReference type="NCBI Taxonomy" id="2044937"/>
    <lineage>
        <taxon>Bacteria</taxon>
        <taxon>candidate division KSB3</taxon>
    </lineage>
</organism>
<dbReference type="GO" id="GO:0005524">
    <property type="term" value="F:ATP binding"/>
    <property type="evidence" value="ECO:0007669"/>
    <property type="project" value="UniProtKB-KW"/>
</dbReference>
<keyword evidence="2" id="KW-0547">Nucleotide-binding</keyword>
<protein>
    <submittedName>
        <fullName evidence="5">Acetyl-CoA synthetase</fullName>
    </submittedName>
</protein>
<evidence type="ECO:0000313" key="6">
    <source>
        <dbReference type="Proteomes" id="UP000230821"/>
    </source>
</evidence>
<dbReference type="Pfam" id="PF19045">
    <property type="entry name" value="Ligase_CoA_2"/>
    <property type="match status" value="1"/>
</dbReference>
<dbReference type="PANTHER" id="PTHR43334:SF1">
    <property type="entry name" value="3-HYDROXYPROPIONATE--COA LIGASE [ADP-FORMING]"/>
    <property type="match status" value="1"/>
</dbReference>
<dbReference type="EMBL" id="PDSK01000030">
    <property type="protein sequence ID" value="PIE35902.1"/>
    <property type="molecule type" value="Genomic_DNA"/>
</dbReference>
<evidence type="ECO:0000313" key="5">
    <source>
        <dbReference type="EMBL" id="PIE35902.1"/>
    </source>
</evidence>
<sequence>MKIAAPRKYVVDNLKYALSPASIAVVGASRYDGKVGYKVIEGLNQWGYTGKIYPVNPRAETVHGLKAYKTIKDIPGDVDLVFVAVPAHLVKMILEHAVAKKAKIAVIATSAFKEIGRGALQDELTQYCRDHKLPLIGPNLVGMGSPYLNFNCGFIPYLPVEGPVAMISQSGANLLAALGTSQTQHFGMSFFVGLGNKADVDFSEFIEYAGQDKNTKCVSIYSEGIDCPEAYIKACNKVVPHKPVVAIKVGGSKIGLKAAFAHTASENVGTNDAFYDDLYEKAGAIRVTTWQEFLDVSLALGLQPPLKDNNVVMITNGGGSGLLSCDHFERAGMPMRELQEISPMLGLRIRAYMPMFGSPLNPVDIAGTASPKNYKGAITQAVRDPNVSCLYGSICPTSVTDVPAVTDIYIDIYKKYRHLGKPFVMECQGGQECQDAIMKLRKNGIPAYPTAEQAVNAIVALRKYGEIQKKFSK</sequence>
<dbReference type="InterPro" id="IPR051538">
    <property type="entry name" value="Acyl-CoA_Synth/Transferase"/>
</dbReference>
<dbReference type="InterPro" id="IPR032875">
    <property type="entry name" value="Succ_CoA_lig_flav_dom"/>
</dbReference>
<dbReference type="Pfam" id="PF13380">
    <property type="entry name" value="CoA_binding_2"/>
    <property type="match status" value="1"/>
</dbReference>
<evidence type="ECO:0000259" key="4">
    <source>
        <dbReference type="SMART" id="SM00881"/>
    </source>
</evidence>
<dbReference type="Gene3D" id="3.40.50.261">
    <property type="entry name" value="Succinyl-CoA synthetase domains"/>
    <property type="match status" value="2"/>
</dbReference>